<dbReference type="Proteomes" id="UP000647017">
    <property type="component" value="Unassembled WGS sequence"/>
</dbReference>
<dbReference type="RefSeq" id="WP_204001499.1">
    <property type="nucleotide sequence ID" value="NZ_BOOZ01000004.1"/>
</dbReference>
<dbReference type="Gene3D" id="3.90.1200.10">
    <property type="match status" value="1"/>
</dbReference>
<evidence type="ECO:0000313" key="3">
    <source>
        <dbReference type="Proteomes" id="UP000647017"/>
    </source>
</evidence>
<sequence length="284" mass="31832">MTSALGNLTRQQRTLLGRWLPGASVEADHSWGLVATTVLEVTCAGARFIVKAGGDDDHGIRRELDAHANWLRPWTDRNRAPTLVRGDVDAKLLVTRYLPGRLVLGSEHAEGPRLYRQAGELLALLHAQLAVTDDDHERRENERALAWLVRPHRIAPHTVRRLQAEIASWPTPSASLVPTHGDWQPRNWLVHDGVVSVIDFGRAAMRQAFTDFGRLAAQDFRRDPTLEAAFLDGYGPDPREPEAWHRTRVREAIGTAAWAYRVGDEAFEAQGHRMIAEALANVRR</sequence>
<dbReference type="InterPro" id="IPR002575">
    <property type="entry name" value="Aminoglycoside_PTrfase"/>
</dbReference>
<reference evidence="2 3" key="1">
    <citation type="submission" date="2021-01" db="EMBL/GenBank/DDBJ databases">
        <title>Whole genome shotgun sequence of Verrucosispora andamanensis NBRC 109075.</title>
        <authorList>
            <person name="Komaki H."/>
            <person name="Tamura T."/>
        </authorList>
    </citation>
    <scope>NUCLEOTIDE SEQUENCE [LARGE SCALE GENOMIC DNA]</scope>
    <source>
        <strain evidence="2 3">NBRC 109075</strain>
    </source>
</reference>
<dbReference type="InterPro" id="IPR011009">
    <property type="entry name" value="Kinase-like_dom_sf"/>
</dbReference>
<protein>
    <recommendedName>
        <fullName evidence="1">Aminoglycoside phosphotransferase domain-containing protein</fullName>
    </recommendedName>
</protein>
<accession>A0ABQ4HQQ9</accession>
<organism evidence="2 3">
    <name type="scientific">Micromonospora andamanensis</name>
    <dbReference type="NCBI Taxonomy" id="1287068"/>
    <lineage>
        <taxon>Bacteria</taxon>
        <taxon>Bacillati</taxon>
        <taxon>Actinomycetota</taxon>
        <taxon>Actinomycetes</taxon>
        <taxon>Micromonosporales</taxon>
        <taxon>Micromonosporaceae</taxon>
        <taxon>Micromonospora</taxon>
    </lineage>
</organism>
<proteinExistence type="predicted"/>
<dbReference type="Pfam" id="PF01636">
    <property type="entry name" value="APH"/>
    <property type="match status" value="1"/>
</dbReference>
<gene>
    <name evidence="2" type="ORF">Van01_11970</name>
</gene>
<keyword evidence="3" id="KW-1185">Reference proteome</keyword>
<evidence type="ECO:0000259" key="1">
    <source>
        <dbReference type="Pfam" id="PF01636"/>
    </source>
</evidence>
<dbReference type="SUPFAM" id="SSF56112">
    <property type="entry name" value="Protein kinase-like (PK-like)"/>
    <property type="match status" value="1"/>
</dbReference>
<name>A0ABQ4HQQ9_9ACTN</name>
<dbReference type="EMBL" id="BOOZ01000004">
    <property type="protein sequence ID" value="GIJ07983.1"/>
    <property type="molecule type" value="Genomic_DNA"/>
</dbReference>
<evidence type="ECO:0000313" key="2">
    <source>
        <dbReference type="EMBL" id="GIJ07983.1"/>
    </source>
</evidence>
<comment type="caution">
    <text evidence="2">The sequence shown here is derived from an EMBL/GenBank/DDBJ whole genome shotgun (WGS) entry which is preliminary data.</text>
</comment>
<feature type="domain" description="Aminoglycoside phosphotransferase" evidence="1">
    <location>
        <begin position="91"/>
        <end position="244"/>
    </location>
</feature>